<organism evidence="2 3">
    <name type="scientific">Aspergillus novoparasiticus</name>
    <dbReference type="NCBI Taxonomy" id="986946"/>
    <lineage>
        <taxon>Eukaryota</taxon>
        <taxon>Fungi</taxon>
        <taxon>Dikarya</taxon>
        <taxon>Ascomycota</taxon>
        <taxon>Pezizomycotina</taxon>
        <taxon>Eurotiomycetes</taxon>
        <taxon>Eurotiomycetidae</taxon>
        <taxon>Eurotiales</taxon>
        <taxon>Aspergillaceae</taxon>
        <taxon>Aspergillus</taxon>
        <taxon>Aspergillus subgen. Circumdati</taxon>
    </lineage>
</organism>
<sequence>MSFHLSAEEIEIRDNHILWARLRNGDGDLQDAEINLDEFLGNDDGHFQWDGENFSQTAEDVHFAIEGDEEVPVLRAVLLNGEGEPVESNVNLSERINNDNGAFVFV</sequence>
<dbReference type="InterPro" id="IPR036673">
    <property type="entry name" value="Cyanovirin-N_sf"/>
</dbReference>
<protein>
    <submittedName>
        <fullName evidence="2">Cyanovirin-N</fullName>
    </submittedName>
</protein>
<name>A0A5N6EDB6_9EURO</name>
<dbReference type="SUPFAM" id="SSF51322">
    <property type="entry name" value="Cyanovirin-N"/>
    <property type="match status" value="1"/>
</dbReference>
<gene>
    <name evidence="2" type="ORF">BDV33DRAFT_180645</name>
</gene>
<dbReference type="AlphaFoldDB" id="A0A5N6EDB6"/>
<dbReference type="PANTHER" id="PTHR42076">
    <property type="entry name" value="CYANOVIRIN-N HOMOLOG"/>
    <property type="match status" value="1"/>
</dbReference>
<evidence type="ECO:0000259" key="1">
    <source>
        <dbReference type="SMART" id="SM01111"/>
    </source>
</evidence>
<dbReference type="SMART" id="SM01111">
    <property type="entry name" value="CVNH"/>
    <property type="match status" value="1"/>
</dbReference>
<dbReference type="Proteomes" id="UP000326799">
    <property type="component" value="Unassembled WGS sequence"/>
</dbReference>
<evidence type="ECO:0000313" key="2">
    <source>
        <dbReference type="EMBL" id="KAB8215586.1"/>
    </source>
</evidence>
<dbReference type="Gene3D" id="2.30.60.10">
    <property type="entry name" value="Cyanovirin-N"/>
    <property type="match status" value="1"/>
</dbReference>
<proteinExistence type="predicted"/>
<accession>A0A5N6EDB6</accession>
<keyword evidence="3" id="KW-1185">Reference proteome</keyword>
<dbReference type="Pfam" id="PF08881">
    <property type="entry name" value="CVNH"/>
    <property type="match status" value="1"/>
</dbReference>
<feature type="domain" description="Cyanovirin-N" evidence="1">
    <location>
        <begin position="2"/>
        <end position="105"/>
    </location>
</feature>
<dbReference type="PANTHER" id="PTHR42076:SF1">
    <property type="entry name" value="CYANOVIRIN-N DOMAIN-CONTAINING PROTEIN"/>
    <property type="match status" value="1"/>
</dbReference>
<dbReference type="InterPro" id="IPR011058">
    <property type="entry name" value="Cyanovirin-N"/>
</dbReference>
<reference evidence="2 3" key="1">
    <citation type="submission" date="2019-04" db="EMBL/GenBank/DDBJ databases">
        <title>Fungal friends and foes A comparative genomics study of 23 Aspergillus species from section Flavi.</title>
        <authorList>
            <consortium name="DOE Joint Genome Institute"/>
            <person name="Kjaerbolling I."/>
            <person name="Vesth T.C."/>
            <person name="Frisvad J.C."/>
            <person name="Nybo J.L."/>
            <person name="Theobald S."/>
            <person name="Kildgaard S."/>
            <person name="Petersen T.I."/>
            <person name="Kuo A."/>
            <person name="Sato A."/>
            <person name="Lyhne E.K."/>
            <person name="Kogle M.E."/>
            <person name="Wiebenga A."/>
            <person name="Kun R.S."/>
            <person name="Lubbers R.J."/>
            <person name="Makela M.R."/>
            <person name="Barry K."/>
            <person name="Chovatia M."/>
            <person name="Clum A."/>
            <person name="Daum C."/>
            <person name="Haridas S."/>
            <person name="He G."/>
            <person name="LaButti K."/>
            <person name="Lipzen A."/>
            <person name="Mondo S."/>
            <person name="Pangilinan J."/>
            <person name="Riley R."/>
            <person name="Salamov A."/>
            <person name="Simmons B.A."/>
            <person name="Magnuson J.K."/>
            <person name="Henrissat B."/>
            <person name="Mortensen U.H."/>
            <person name="Larsen T.O."/>
            <person name="De vries R.P."/>
            <person name="Grigoriev I.V."/>
            <person name="Machida M."/>
            <person name="Baker S.E."/>
            <person name="Andersen M.R."/>
        </authorList>
    </citation>
    <scope>NUCLEOTIDE SEQUENCE [LARGE SCALE GENOMIC DNA]</scope>
    <source>
        <strain evidence="2 3">CBS 126849</strain>
    </source>
</reference>
<evidence type="ECO:0000313" key="3">
    <source>
        <dbReference type="Proteomes" id="UP000326799"/>
    </source>
</evidence>
<dbReference type="EMBL" id="ML733499">
    <property type="protein sequence ID" value="KAB8215586.1"/>
    <property type="molecule type" value="Genomic_DNA"/>
</dbReference>